<keyword evidence="1" id="KW-0812">Transmembrane</keyword>
<feature type="transmembrane region" description="Helical" evidence="1">
    <location>
        <begin position="32"/>
        <end position="49"/>
    </location>
</feature>
<sequence length="128" mass="14489">MNTREHLLHVTIFVLVASAFMAYVVWNTIPEVIILALSPLIGWLVYLLGRKMRGDIPFRSLSLPIFFVAETLALAMFVFALYVLAAHDFPMWSYIVLLVLFIDLSYILFKEYRAGLPPAKRSDVAAPG</sequence>
<gene>
    <name evidence="2" type="ORF">SAMN04488087_1774</name>
</gene>
<evidence type="ECO:0000313" key="2">
    <source>
        <dbReference type="EMBL" id="SHK70348.1"/>
    </source>
</evidence>
<dbReference type="EMBL" id="FRAU01000005">
    <property type="protein sequence ID" value="SHK70348.1"/>
    <property type="molecule type" value="Genomic_DNA"/>
</dbReference>
<organism evidence="2 3">
    <name type="scientific">Rhodothermus profundi</name>
    <dbReference type="NCBI Taxonomy" id="633813"/>
    <lineage>
        <taxon>Bacteria</taxon>
        <taxon>Pseudomonadati</taxon>
        <taxon>Rhodothermota</taxon>
        <taxon>Rhodothermia</taxon>
        <taxon>Rhodothermales</taxon>
        <taxon>Rhodothermaceae</taxon>
        <taxon>Rhodothermus</taxon>
    </lineage>
</organism>
<accession>A0A1M6UMI4</accession>
<evidence type="ECO:0000313" key="3">
    <source>
        <dbReference type="Proteomes" id="UP000185812"/>
    </source>
</evidence>
<reference evidence="3" key="1">
    <citation type="submission" date="2016-11" db="EMBL/GenBank/DDBJ databases">
        <authorList>
            <person name="Varghese N."/>
            <person name="Submissions S."/>
        </authorList>
    </citation>
    <scope>NUCLEOTIDE SEQUENCE [LARGE SCALE GENOMIC DNA]</scope>
    <source>
        <strain evidence="3">DSM 22212</strain>
    </source>
</reference>
<protein>
    <recommendedName>
        <fullName evidence="4">DUF2568 domain-containing protein</fullName>
    </recommendedName>
</protein>
<dbReference type="Proteomes" id="UP000185812">
    <property type="component" value="Unassembled WGS sequence"/>
</dbReference>
<evidence type="ECO:0008006" key="4">
    <source>
        <dbReference type="Google" id="ProtNLM"/>
    </source>
</evidence>
<keyword evidence="3" id="KW-1185">Reference proteome</keyword>
<feature type="transmembrane region" description="Helical" evidence="1">
    <location>
        <begin position="91"/>
        <end position="109"/>
    </location>
</feature>
<name>A0A1M6UMI4_9BACT</name>
<feature type="transmembrane region" description="Helical" evidence="1">
    <location>
        <begin position="61"/>
        <end position="85"/>
    </location>
</feature>
<keyword evidence="1" id="KW-1133">Transmembrane helix</keyword>
<keyword evidence="1" id="KW-0472">Membrane</keyword>
<feature type="transmembrane region" description="Helical" evidence="1">
    <location>
        <begin position="7"/>
        <end position="26"/>
    </location>
</feature>
<dbReference type="AlphaFoldDB" id="A0A1M6UMI4"/>
<evidence type="ECO:0000256" key="1">
    <source>
        <dbReference type="SAM" id="Phobius"/>
    </source>
</evidence>
<proteinExistence type="predicted"/>